<name>A0ABW2LQD8_9PSEU</name>
<feature type="compositionally biased region" description="Polar residues" evidence="1">
    <location>
        <begin position="63"/>
        <end position="74"/>
    </location>
</feature>
<organism evidence="2 3">
    <name type="scientific">Saccharopolyspora griseoalba</name>
    <dbReference type="NCBI Taxonomy" id="1431848"/>
    <lineage>
        <taxon>Bacteria</taxon>
        <taxon>Bacillati</taxon>
        <taxon>Actinomycetota</taxon>
        <taxon>Actinomycetes</taxon>
        <taxon>Pseudonocardiales</taxon>
        <taxon>Pseudonocardiaceae</taxon>
        <taxon>Saccharopolyspora</taxon>
    </lineage>
</organism>
<feature type="compositionally biased region" description="Basic and acidic residues" evidence="1">
    <location>
        <begin position="75"/>
        <end position="87"/>
    </location>
</feature>
<feature type="compositionally biased region" description="Basic and acidic residues" evidence="1">
    <location>
        <begin position="164"/>
        <end position="176"/>
    </location>
</feature>
<reference evidence="3" key="1">
    <citation type="journal article" date="2019" name="Int. J. Syst. Evol. Microbiol.">
        <title>The Global Catalogue of Microorganisms (GCM) 10K type strain sequencing project: providing services to taxonomists for standard genome sequencing and annotation.</title>
        <authorList>
            <consortium name="The Broad Institute Genomics Platform"/>
            <consortium name="The Broad Institute Genome Sequencing Center for Infectious Disease"/>
            <person name="Wu L."/>
            <person name="Ma J."/>
        </authorList>
    </citation>
    <scope>NUCLEOTIDE SEQUENCE [LARGE SCALE GENOMIC DNA]</scope>
    <source>
        <strain evidence="3">WLHS5</strain>
    </source>
</reference>
<dbReference type="SUPFAM" id="SSF46689">
    <property type="entry name" value="Homeodomain-like"/>
    <property type="match status" value="1"/>
</dbReference>
<dbReference type="InterPro" id="IPR002514">
    <property type="entry name" value="Transposase_8"/>
</dbReference>
<feature type="compositionally biased region" description="Low complexity" evidence="1">
    <location>
        <begin position="93"/>
        <end position="102"/>
    </location>
</feature>
<feature type="region of interest" description="Disordered" evidence="1">
    <location>
        <begin position="1"/>
        <end position="117"/>
    </location>
</feature>
<accession>A0ABW2LQD8</accession>
<gene>
    <name evidence="2" type="ORF">ACFQRI_20805</name>
</gene>
<feature type="region of interest" description="Disordered" evidence="1">
    <location>
        <begin position="155"/>
        <end position="186"/>
    </location>
</feature>
<dbReference type="RefSeq" id="WP_380671165.1">
    <property type="nucleotide sequence ID" value="NZ_JBHTCJ010000012.1"/>
</dbReference>
<dbReference type="Gene3D" id="1.10.10.60">
    <property type="entry name" value="Homeodomain-like"/>
    <property type="match status" value="1"/>
</dbReference>
<dbReference type="Pfam" id="PF01527">
    <property type="entry name" value="HTH_Tnp_1"/>
    <property type="match status" value="1"/>
</dbReference>
<keyword evidence="3" id="KW-1185">Reference proteome</keyword>
<comment type="caution">
    <text evidence="2">The sequence shown here is derived from an EMBL/GenBank/DDBJ whole genome shotgun (WGS) entry which is preliminary data.</text>
</comment>
<dbReference type="Proteomes" id="UP001596504">
    <property type="component" value="Unassembled WGS sequence"/>
</dbReference>
<dbReference type="EMBL" id="JBHTCJ010000012">
    <property type="protein sequence ID" value="MFC7343853.1"/>
    <property type="molecule type" value="Genomic_DNA"/>
</dbReference>
<proteinExistence type="predicted"/>
<evidence type="ECO:0000313" key="2">
    <source>
        <dbReference type="EMBL" id="MFC7343853.1"/>
    </source>
</evidence>
<feature type="compositionally biased region" description="Polar residues" evidence="1">
    <location>
        <begin position="32"/>
        <end position="52"/>
    </location>
</feature>
<evidence type="ECO:0000256" key="1">
    <source>
        <dbReference type="SAM" id="MobiDB-lite"/>
    </source>
</evidence>
<protein>
    <submittedName>
        <fullName evidence="2">Transposase</fullName>
    </submittedName>
</protein>
<sequence>MAVGLALHTRGRSGSTRAGTHIGLTPDGLLNHPSQRPAASTSSNTSLRSPRQSRPEPGGCISRTGTASSASEPSTSHHDHPIRDAPGTKRTRNTSSVRSNRTGGAPTAITPLPGSGDLQIQRRKFSPQFKAEAVQLVASTCRPVAEVARELEIDAGTSGNWVHSWRDDNPGSEPDRPAPVPAGRVSGTITAVYRVGEHP</sequence>
<dbReference type="InterPro" id="IPR009057">
    <property type="entry name" value="Homeodomain-like_sf"/>
</dbReference>
<evidence type="ECO:0000313" key="3">
    <source>
        <dbReference type="Proteomes" id="UP001596504"/>
    </source>
</evidence>